<evidence type="ECO:0000256" key="3">
    <source>
        <dbReference type="PROSITE-ProRule" id="PRU00023"/>
    </source>
</evidence>
<dbReference type="SMART" id="SM00248">
    <property type="entry name" value="ANK"/>
    <property type="match status" value="3"/>
</dbReference>
<proteinExistence type="predicted"/>
<dbReference type="PROSITE" id="PS50088">
    <property type="entry name" value="ANK_REPEAT"/>
    <property type="match status" value="2"/>
</dbReference>
<dbReference type="GO" id="GO:0010468">
    <property type="term" value="P:regulation of gene expression"/>
    <property type="evidence" value="ECO:0007669"/>
    <property type="project" value="TreeGrafter"/>
</dbReference>
<dbReference type="InterPro" id="IPR002110">
    <property type="entry name" value="Ankyrin_rpt"/>
</dbReference>
<dbReference type="PROSITE" id="PS50297">
    <property type="entry name" value="ANK_REP_REGION"/>
    <property type="match status" value="2"/>
</dbReference>
<dbReference type="KEGG" id="dan:6496973"/>
<evidence type="ECO:0000313" key="4">
    <source>
        <dbReference type="EMBL" id="EDV32240.2"/>
    </source>
</evidence>
<dbReference type="Proteomes" id="UP000007801">
    <property type="component" value="Unassembled WGS sequence"/>
</dbReference>
<dbReference type="eggNOG" id="KOG0502">
    <property type="taxonomic scope" value="Eukaryota"/>
</dbReference>
<dbReference type="GeneID" id="6496973"/>
<dbReference type="PANTHER" id="PTHR24124:SF15">
    <property type="entry name" value="LP07441P"/>
    <property type="match status" value="1"/>
</dbReference>
<accession>B3MPC1</accession>
<keyword evidence="2 3" id="KW-0040">ANK repeat</keyword>
<dbReference type="SMR" id="B3MPC1"/>
<name>B3MPC1_DROAN</name>
<dbReference type="Pfam" id="PF12796">
    <property type="entry name" value="Ank_2"/>
    <property type="match status" value="1"/>
</dbReference>
<dbReference type="OrthoDB" id="10251692at2759"/>
<dbReference type="HOGENOM" id="CLU_000134_23_1_1"/>
<dbReference type="PRINTS" id="PR01415">
    <property type="entry name" value="ANKYRIN"/>
</dbReference>
<dbReference type="AlphaFoldDB" id="B3MPC1"/>
<dbReference type="EMBL" id="CH902620">
    <property type="protein sequence ID" value="EDV32240.2"/>
    <property type="molecule type" value="Genomic_DNA"/>
</dbReference>
<dbReference type="GO" id="GO:0005634">
    <property type="term" value="C:nucleus"/>
    <property type="evidence" value="ECO:0007669"/>
    <property type="project" value="TreeGrafter"/>
</dbReference>
<organism evidence="4 5">
    <name type="scientific">Drosophila ananassae</name>
    <name type="common">Fruit fly</name>
    <dbReference type="NCBI Taxonomy" id="7217"/>
    <lineage>
        <taxon>Eukaryota</taxon>
        <taxon>Metazoa</taxon>
        <taxon>Ecdysozoa</taxon>
        <taxon>Arthropoda</taxon>
        <taxon>Hexapoda</taxon>
        <taxon>Insecta</taxon>
        <taxon>Pterygota</taxon>
        <taxon>Neoptera</taxon>
        <taxon>Endopterygota</taxon>
        <taxon>Diptera</taxon>
        <taxon>Brachycera</taxon>
        <taxon>Muscomorpha</taxon>
        <taxon>Ephydroidea</taxon>
        <taxon>Drosophilidae</taxon>
        <taxon>Drosophila</taxon>
        <taxon>Sophophora</taxon>
    </lineage>
</organism>
<dbReference type="FunCoup" id="B3MPC1">
    <property type="interactions" value="497"/>
</dbReference>
<keyword evidence="5" id="KW-1185">Reference proteome</keyword>
<dbReference type="STRING" id="7217.B3MPC1"/>
<keyword evidence="1" id="KW-0677">Repeat</keyword>
<dbReference type="PANTHER" id="PTHR24124">
    <property type="entry name" value="ANKYRIN REPEAT FAMILY A"/>
    <property type="match status" value="1"/>
</dbReference>
<evidence type="ECO:0000256" key="2">
    <source>
        <dbReference type="ARBA" id="ARBA00023043"/>
    </source>
</evidence>
<dbReference type="Pfam" id="PF00023">
    <property type="entry name" value="Ank"/>
    <property type="match status" value="1"/>
</dbReference>
<dbReference type="InParanoid" id="B3MPC1"/>
<dbReference type="Gene3D" id="1.25.40.20">
    <property type="entry name" value="Ankyrin repeat-containing domain"/>
    <property type="match status" value="2"/>
</dbReference>
<evidence type="ECO:0000313" key="5">
    <source>
        <dbReference type="Proteomes" id="UP000007801"/>
    </source>
</evidence>
<reference evidence="4 5" key="1">
    <citation type="journal article" date="2007" name="Nature">
        <title>Evolution of genes and genomes on the Drosophila phylogeny.</title>
        <authorList>
            <consortium name="Drosophila 12 Genomes Consortium"/>
            <person name="Clark A.G."/>
            <person name="Eisen M.B."/>
            <person name="Smith D.R."/>
            <person name="Bergman C.M."/>
            <person name="Oliver B."/>
            <person name="Markow T.A."/>
            <person name="Kaufman T.C."/>
            <person name="Kellis M."/>
            <person name="Gelbart W."/>
            <person name="Iyer V.N."/>
            <person name="Pollard D.A."/>
            <person name="Sackton T.B."/>
            <person name="Larracuente A.M."/>
            <person name="Singh N.D."/>
            <person name="Abad J.P."/>
            <person name="Abt D.N."/>
            <person name="Adryan B."/>
            <person name="Aguade M."/>
            <person name="Akashi H."/>
            <person name="Anderson W.W."/>
            <person name="Aquadro C.F."/>
            <person name="Ardell D.H."/>
            <person name="Arguello R."/>
            <person name="Artieri C.G."/>
            <person name="Barbash D.A."/>
            <person name="Barker D."/>
            <person name="Barsanti P."/>
            <person name="Batterham P."/>
            <person name="Batzoglou S."/>
            <person name="Begun D."/>
            <person name="Bhutkar A."/>
            <person name="Blanco E."/>
            <person name="Bosak S.A."/>
            <person name="Bradley R.K."/>
            <person name="Brand A.D."/>
            <person name="Brent M.R."/>
            <person name="Brooks A.N."/>
            <person name="Brown R.H."/>
            <person name="Butlin R.K."/>
            <person name="Caggese C."/>
            <person name="Calvi B.R."/>
            <person name="Bernardo de Carvalho A."/>
            <person name="Caspi A."/>
            <person name="Castrezana S."/>
            <person name="Celniker S.E."/>
            <person name="Chang J.L."/>
            <person name="Chapple C."/>
            <person name="Chatterji S."/>
            <person name="Chinwalla A."/>
            <person name="Civetta A."/>
            <person name="Clifton S.W."/>
            <person name="Comeron J.M."/>
            <person name="Costello J.C."/>
            <person name="Coyne J.A."/>
            <person name="Daub J."/>
            <person name="David R.G."/>
            <person name="Delcher A.L."/>
            <person name="Delehaunty K."/>
            <person name="Do C.B."/>
            <person name="Ebling H."/>
            <person name="Edwards K."/>
            <person name="Eickbush T."/>
            <person name="Evans J.D."/>
            <person name="Filipski A."/>
            <person name="Findeiss S."/>
            <person name="Freyhult E."/>
            <person name="Fulton L."/>
            <person name="Fulton R."/>
            <person name="Garcia A.C."/>
            <person name="Gardiner A."/>
            <person name="Garfield D.A."/>
            <person name="Garvin B.E."/>
            <person name="Gibson G."/>
            <person name="Gilbert D."/>
            <person name="Gnerre S."/>
            <person name="Godfrey J."/>
            <person name="Good R."/>
            <person name="Gotea V."/>
            <person name="Gravely B."/>
            <person name="Greenberg A.J."/>
            <person name="Griffiths-Jones S."/>
            <person name="Gross S."/>
            <person name="Guigo R."/>
            <person name="Gustafson E.A."/>
            <person name="Haerty W."/>
            <person name="Hahn M.W."/>
            <person name="Halligan D.L."/>
            <person name="Halpern A.L."/>
            <person name="Halter G.M."/>
            <person name="Han M.V."/>
            <person name="Heger A."/>
            <person name="Hillier L."/>
            <person name="Hinrichs A.S."/>
            <person name="Holmes I."/>
            <person name="Hoskins R.A."/>
            <person name="Hubisz M.J."/>
            <person name="Hultmark D."/>
            <person name="Huntley M.A."/>
            <person name="Jaffe D.B."/>
            <person name="Jagadeeshan S."/>
            <person name="Jeck W.R."/>
            <person name="Johnson J."/>
            <person name="Jones C.D."/>
            <person name="Jordan W.C."/>
            <person name="Karpen G.H."/>
            <person name="Kataoka E."/>
            <person name="Keightley P.D."/>
            <person name="Kheradpour P."/>
            <person name="Kirkness E.F."/>
            <person name="Koerich L.B."/>
            <person name="Kristiansen K."/>
            <person name="Kudrna D."/>
            <person name="Kulathinal R.J."/>
            <person name="Kumar S."/>
            <person name="Kwok R."/>
            <person name="Lander E."/>
            <person name="Langley C.H."/>
            <person name="Lapoint R."/>
            <person name="Lazzaro B.P."/>
            <person name="Lee S.J."/>
            <person name="Levesque L."/>
            <person name="Li R."/>
            <person name="Lin C.F."/>
            <person name="Lin M.F."/>
            <person name="Lindblad-Toh K."/>
            <person name="Llopart A."/>
            <person name="Long M."/>
            <person name="Low L."/>
            <person name="Lozovsky E."/>
            <person name="Lu J."/>
            <person name="Luo M."/>
            <person name="Machado C.A."/>
            <person name="Makalowski W."/>
            <person name="Marzo M."/>
            <person name="Matsuda M."/>
            <person name="Matzkin L."/>
            <person name="McAllister B."/>
            <person name="McBride C.S."/>
            <person name="McKernan B."/>
            <person name="McKernan K."/>
            <person name="Mendez-Lago M."/>
            <person name="Minx P."/>
            <person name="Mollenhauer M.U."/>
            <person name="Montooth K."/>
            <person name="Mount S.M."/>
            <person name="Mu X."/>
            <person name="Myers E."/>
            <person name="Negre B."/>
            <person name="Newfeld S."/>
            <person name="Nielsen R."/>
            <person name="Noor M.A."/>
            <person name="O'Grady P."/>
            <person name="Pachter L."/>
            <person name="Papaceit M."/>
            <person name="Parisi M.J."/>
            <person name="Parisi M."/>
            <person name="Parts L."/>
            <person name="Pedersen J.S."/>
            <person name="Pesole G."/>
            <person name="Phillippy A.M."/>
            <person name="Ponting C.P."/>
            <person name="Pop M."/>
            <person name="Porcelli D."/>
            <person name="Powell J.R."/>
            <person name="Prohaska S."/>
            <person name="Pruitt K."/>
            <person name="Puig M."/>
            <person name="Quesneville H."/>
            <person name="Ram K.R."/>
            <person name="Rand D."/>
            <person name="Rasmussen M.D."/>
            <person name="Reed L.K."/>
            <person name="Reenan R."/>
            <person name="Reily A."/>
            <person name="Remington K.A."/>
            <person name="Rieger T.T."/>
            <person name="Ritchie M.G."/>
            <person name="Robin C."/>
            <person name="Rogers Y.H."/>
            <person name="Rohde C."/>
            <person name="Rozas J."/>
            <person name="Rubenfield M.J."/>
            <person name="Ruiz A."/>
            <person name="Russo S."/>
            <person name="Salzberg S.L."/>
            <person name="Sanchez-Gracia A."/>
            <person name="Saranga D.J."/>
            <person name="Sato H."/>
            <person name="Schaeffer S.W."/>
            <person name="Schatz M.C."/>
            <person name="Schlenke T."/>
            <person name="Schwartz R."/>
            <person name="Segarra C."/>
            <person name="Singh R.S."/>
            <person name="Sirot L."/>
            <person name="Sirota M."/>
            <person name="Sisneros N.B."/>
            <person name="Smith C.D."/>
            <person name="Smith T.F."/>
            <person name="Spieth J."/>
            <person name="Stage D.E."/>
            <person name="Stark A."/>
            <person name="Stephan W."/>
            <person name="Strausberg R.L."/>
            <person name="Strempel S."/>
            <person name="Sturgill D."/>
            <person name="Sutton G."/>
            <person name="Sutton G.G."/>
            <person name="Tao W."/>
            <person name="Teichmann S."/>
            <person name="Tobari Y.N."/>
            <person name="Tomimura Y."/>
            <person name="Tsolas J.M."/>
            <person name="Valente V.L."/>
            <person name="Venter E."/>
            <person name="Venter J.C."/>
            <person name="Vicario S."/>
            <person name="Vieira F.G."/>
            <person name="Vilella A.J."/>
            <person name="Villasante A."/>
            <person name="Walenz B."/>
            <person name="Wang J."/>
            <person name="Wasserman M."/>
            <person name="Watts T."/>
            <person name="Wilson D."/>
            <person name="Wilson R.K."/>
            <person name="Wing R.A."/>
            <person name="Wolfner M.F."/>
            <person name="Wong A."/>
            <person name="Wong G.K."/>
            <person name="Wu C.I."/>
            <person name="Wu G."/>
            <person name="Yamamoto D."/>
            <person name="Yang H.P."/>
            <person name="Yang S.P."/>
            <person name="Yorke J.A."/>
            <person name="Yoshida K."/>
            <person name="Zdobnov E."/>
            <person name="Zhang P."/>
            <person name="Zhang Y."/>
            <person name="Zimin A.V."/>
            <person name="Baldwin J."/>
            <person name="Abdouelleil A."/>
            <person name="Abdulkadir J."/>
            <person name="Abebe A."/>
            <person name="Abera B."/>
            <person name="Abreu J."/>
            <person name="Acer S.C."/>
            <person name="Aftuck L."/>
            <person name="Alexander A."/>
            <person name="An P."/>
            <person name="Anderson E."/>
            <person name="Anderson S."/>
            <person name="Arachi H."/>
            <person name="Azer M."/>
            <person name="Bachantsang P."/>
            <person name="Barry A."/>
            <person name="Bayul T."/>
            <person name="Berlin A."/>
            <person name="Bessette D."/>
            <person name="Bloom T."/>
            <person name="Blye J."/>
            <person name="Boguslavskiy L."/>
            <person name="Bonnet C."/>
            <person name="Boukhgalter B."/>
            <person name="Bourzgui I."/>
            <person name="Brown A."/>
            <person name="Cahill P."/>
            <person name="Channer S."/>
            <person name="Cheshatsang Y."/>
            <person name="Chuda L."/>
            <person name="Citroen M."/>
            <person name="Collymore A."/>
            <person name="Cooke P."/>
            <person name="Costello M."/>
            <person name="D'Aco K."/>
            <person name="Daza R."/>
            <person name="De Haan G."/>
            <person name="DeGray S."/>
            <person name="DeMaso C."/>
            <person name="Dhargay N."/>
            <person name="Dooley K."/>
            <person name="Dooley E."/>
            <person name="Doricent M."/>
            <person name="Dorje P."/>
            <person name="Dorjee K."/>
            <person name="Dupes A."/>
            <person name="Elong R."/>
            <person name="Falk J."/>
            <person name="Farina A."/>
            <person name="Faro S."/>
            <person name="Ferguson D."/>
            <person name="Fisher S."/>
            <person name="Foley C.D."/>
            <person name="Franke A."/>
            <person name="Friedrich D."/>
            <person name="Gadbois L."/>
            <person name="Gearin G."/>
            <person name="Gearin C.R."/>
            <person name="Giannoukos G."/>
            <person name="Goode T."/>
            <person name="Graham J."/>
            <person name="Grandbois E."/>
            <person name="Grewal S."/>
            <person name="Gyaltsen K."/>
            <person name="Hafez N."/>
            <person name="Hagos B."/>
            <person name="Hall J."/>
            <person name="Henson C."/>
            <person name="Hollinger A."/>
            <person name="Honan T."/>
            <person name="Huard M.D."/>
            <person name="Hughes L."/>
            <person name="Hurhula B."/>
            <person name="Husby M.E."/>
            <person name="Kamat A."/>
            <person name="Kanga B."/>
            <person name="Kashin S."/>
            <person name="Khazanovich D."/>
            <person name="Kisner P."/>
            <person name="Lance K."/>
            <person name="Lara M."/>
            <person name="Lee W."/>
            <person name="Lennon N."/>
            <person name="Letendre F."/>
            <person name="LeVine R."/>
            <person name="Lipovsky A."/>
            <person name="Liu X."/>
            <person name="Liu J."/>
            <person name="Liu S."/>
            <person name="Lokyitsang T."/>
            <person name="Lokyitsang Y."/>
            <person name="Lubonja R."/>
            <person name="Lui A."/>
            <person name="MacDonald P."/>
            <person name="Magnisalis V."/>
            <person name="Maru K."/>
            <person name="Matthews C."/>
            <person name="McCusker W."/>
            <person name="McDonough S."/>
            <person name="Mehta T."/>
            <person name="Meldrim J."/>
            <person name="Meneus L."/>
            <person name="Mihai O."/>
            <person name="Mihalev A."/>
            <person name="Mihova T."/>
            <person name="Mittelman R."/>
            <person name="Mlenga V."/>
            <person name="Montmayeur A."/>
            <person name="Mulrain L."/>
            <person name="Navidi A."/>
            <person name="Naylor J."/>
            <person name="Negash T."/>
            <person name="Nguyen T."/>
            <person name="Nguyen N."/>
            <person name="Nicol R."/>
            <person name="Norbu C."/>
            <person name="Norbu N."/>
            <person name="Novod N."/>
            <person name="O'Neill B."/>
            <person name="Osman S."/>
            <person name="Markiewicz E."/>
            <person name="Oyono O.L."/>
            <person name="Patti C."/>
            <person name="Phunkhang P."/>
            <person name="Pierre F."/>
            <person name="Priest M."/>
            <person name="Raghuraman S."/>
            <person name="Rege F."/>
            <person name="Reyes R."/>
            <person name="Rise C."/>
            <person name="Rogov P."/>
            <person name="Ross K."/>
            <person name="Ryan E."/>
            <person name="Settipalli S."/>
            <person name="Shea T."/>
            <person name="Sherpa N."/>
            <person name="Shi L."/>
            <person name="Shih D."/>
            <person name="Sparrow T."/>
            <person name="Spaulding J."/>
            <person name="Stalker J."/>
            <person name="Stange-Thomann N."/>
            <person name="Stavropoulos S."/>
            <person name="Stone C."/>
            <person name="Strader C."/>
            <person name="Tesfaye S."/>
            <person name="Thomson T."/>
            <person name="Thoulutsang Y."/>
            <person name="Thoulutsang D."/>
            <person name="Topham K."/>
            <person name="Topping I."/>
            <person name="Tsamla T."/>
            <person name="Vassiliev H."/>
            <person name="Vo A."/>
            <person name="Wangchuk T."/>
            <person name="Wangdi T."/>
            <person name="Weiand M."/>
            <person name="Wilkinson J."/>
            <person name="Wilson A."/>
            <person name="Yadav S."/>
            <person name="Young G."/>
            <person name="Yu Q."/>
            <person name="Zembek L."/>
            <person name="Zhong D."/>
            <person name="Zimmer A."/>
            <person name="Zwirko Z."/>
            <person name="Jaffe D.B."/>
            <person name="Alvarez P."/>
            <person name="Brockman W."/>
            <person name="Butler J."/>
            <person name="Chin C."/>
            <person name="Gnerre S."/>
            <person name="Grabherr M."/>
            <person name="Kleber M."/>
            <person name="Mauceli E."/>
            <person name="MacCallum I."/>
        </authorList>
    </citation>
    <scope>NUCLEOTIDE SEQUENCE [LARGE SCALE GENOMIC DNA]</scope>
    <source>
        <strain evidence="5">Tucson 14024-0371.13</strain>
    </source>
</reference>
<dbReference type="FunFam" id="1.25.40.20:FF:000332">
    <property type="entry name" value="Ankyrin repeat family A protein"/>
    <property type="match status" value="1"/>
</dbReference>
<sequence length="250" mass="26759">MKHTNTVLTNQVNKVSLEMVGPAGSLPNNGHSDEDEDVRSAPTSMLVLDAKRKSAFLPYRPQSTVLTNLQRGNTEATFCPVEVSLSFHERAGQGEITEEQVTAERARHADIDHKDDHGFTALHWAASYGQLVSVQLLVSAGANVNIMAPDLVSPLLLAAAGGHNEIVRFLLDHGADSTHMDIMGNTALMYAAAGNHPHTCNELLARDLDLSASNENGETAYSLAVQNGAHLAQALLEQYMTGIITAGISL</sequence>
<feature type="repeat" description="ANK" evidence="3">
    <location>
        <begin position="150"/>
        <end position="182"/>
    </location>
</feature>
<protein>
    <submittedName>
        <fullName evidence="4">Uncharacterized protein</fullName>
    </submittedName>
</protein>
<dbReference type="InterPro" id="IPR036770">
    <property type="entry name" value="Ankyrin_rpt-contain_sf"/>
</dbReference>
<gene>
    <name evidence="4" type="primary">Dana\GF14145</name>
    <name evidence="4" type="synonym">dana_GLEANR_14905</name>
    <name evidence="4" type="ORF">GF14145</name>
</gene>
<dbReference type="SUPFAM" id="SSF48403">
    <property type="entry name" value="Ankyrin repeat"/>
    <property type="match status" value="1"/>
</dbReference>
<evidence type="ECO:0000256" key="1">
    <source>
        <dbReference type="ARBA" id="ARBA00022737"/>
    </source>
</evidence>
<feature type="repeat" description="ANK" evidence="3">
    <location>
        <begin position="117"/>
        <end position="149"/>
    </location>
</feature>